<keyword evidence="2" id="KW-1185">Reference proteome</keyword>
<protein>
    <submittedName>
        <fullName evidence="1">Uncharacterized protein</fullName>
    </submittedName>
</protein>
<name>A0ABS2G1Y8_FUSMR</name>
<comment type="caution">
    <text evidence="1">The sequence shown here is derived from an EMBL/GenBank/DDBJ whole genome shotgun (WGS) entry which is preliminary data.</text>
</comment>
<gene>
    <name evidence="1" type="ORF">H6A04_03365</name>
</gene>
<proteinExistence type="predicted"/>
<dbReference type="RefSeq" id="WP_204715838.1">
    <property type="nucleotide sequence ID" value="NZ_JACJLT010000018.1"/>
</dbReference>
<reference evidence="1 2" key="1">
    <citation type="journal article" date="2021" name="Sci. Rep.">
        <title>The distribution of antibiotic resistance genes in chicken gut microbiota commensals.</title>
        <authorList>
            <person name="Juricova H."/>
            <person name="Matiasovicova J."/>
            <person name="Kubasova T."/>
            <person name="Cejkova D."/>
            <person name="Rychlik I."/>
        </authorList>
    </citation>
    <scope>NUCLEOTIDE SEQUENCE [LARGE SCALE GENOMIC DNA]</scope>
    <source>
        <strain evidence="1 2">An425</strain>
    </source>
</reference>
<evidence type="ECO:0000313" key="1">
    <source>
        <dbReference type="EMBL" id="MBM6874699.1"/>
    </source>
</evidence>
<sequence length="176" mass="20372">MNVIALNEISGNLKFAYKFSKASGGTSGWSFGRSQFDTKNNPNAIKFLKNKCCFSDSDINILLSTDDEVIELNNKLREHMKDIDAYDLEHTQEMIKHVMSLSGMPELENERVFVHLVDYHNQFNLSANGKMHNYLKTLKIATCENILNFKLSQTKWGRERPADVIRRYTNIENNYK</sequence>
<dbReference type="Proteomes" id="UP000728968">
    <property type="component" value="Unassembled WGS sequence"/>
</dbReference>
<dbReference type="EMBL" id="JACJLT010000018">
    <property type="protein sequence ID" value="MBM6874699.1"/>
    <property type="molecule type" value="Genomic_DNA"/>
</dbReference>
<organism evidence="1 2">
    <name type="scientific">Fusobacterium mortiferum</name>
    <dbReference type="NCBI Taxonomy" id="850"/>
    <lineage>
        <taxon>Bacteria</taxon>
        <taxon>Fusobacteriati</taxon>
        <taxon>Fusobacteriota</taxon>
        <taxon>Fusobacteriia</taxon>
        <taxon>Fusobacteriales</taxon>
        <taxon>Fusobacteriaceae</taxon>
        <taxon>Fusobacterium</taxon>
    </lineage>
</organism>
<evidence type="ECO:0000313" key="2">
    <source>
        <dbReference type="Proteomes" id="UP000728968"/>
    </source>
</evidence>
<accession>A0ABS2G1Y8</accession>